<dbReference type="InterPro" id="IPR032808">
    <property type="entry name" value="DoxX"/>
</dbReference>
<sequence length="141" mass="14125">MAAAPTSTSPFVVFIAHGWQKLTEMGLAGTAAGFGQMGVPLPTVSAWFATFVELVGGAALVLGLATPVVGVLLALNMLGAFVFVHAGNGLFVTENGFELVFALGAAALVLAAVGAGRVSLDHLIAPRLPRRSGRPTAGAAA</sequence>
<keyword evidence="3" id="KW-1003">Cell membrane</keyword>
<evidence type="ECO:0000256" key="6">
    <source>
        <dbReference type="ARBA" id="ARBA00023136"/>
    </source>
</evidence>
<keyword evidence="5 7" id="KW-1133">Transmembrane helix</keyword>
<comment type="caution">
    <text evidence="8">The sequence shown here is derived from an EMBL/GenBank/DDBJ whole genome shotgun (WGS) entry which is preliminary data.</text>
</comment>
<evidence type="ECO:0000256" key="4">
    <source>
        <dbReference type="ARBA" id="ARBA00022692"/>
    </source>
</evidence>
<dbReference type="PANTHER" id="PTHR33452">
    <property type="entry name" value="OXIDOREDUCTASE CATD-RELATED"/>
    <property type="match status" value="1"/>
</dbReference>
<dbReference type="EMBL" id="JACCFO010000001">
    <property type="protein sequence ID" value="NYI99169.1"/>
    <property type="molecule type" value="Genomic_DNA"/>
</dbReference>
<feature type="transmembrane region" description="Helical" evidence="7">
    <location>
        <begin position="99"/>
        <end position="120"/>
    </location>
</feature>
<dbReference type="Proteomes" id="UP000575985">
    <property type="component" value="Unassembled WGS sequence"/>
</dbReference>
<protein>
    <submittedName>
        <fullName evidence="8">Putative oxidoreductase</fullName>
    </submittedName>
</protein>
<evidence type="ECO:0000256" key="2">
    <source>
        <dbReference type="ARBA" id="ARBA00006679"/>
    </source>
</evidence>
<keyword evidence="4 7" id="KW-0812">Transmembrane</keyword>
<feature type="transmembrane region" description="Helical" evidence="7">
    <location>
        <begin position="71"/>
        <end position="93"/>
    </location>
</feature>
<evidence type="ECO:0000313" key="8">
    <source>
        <dbReference type="EMBL" id="NYI99169.1"/>
    </source>
</evidence>
<proteinExistence type="inferred from homology"/>
<evidence type="ECO:0000256" key="3">
    <source>
        <dbReference type="ARBA" id="ARBA00022475"/>
    </source>
</evidence>
<comment type="similarity">
    <text evidence="2">Belongs to the DoxX family.</text>
</comment>
<organism evidence="8 9">
    <name type="scientific">Streptomonospora nanhaiensis</name>
    <dbReference type="NCBI Taxonomy" id="1323731"/>
    <lineage>
        <taxon>Bacteria</taxon>
        <taxon>Bacillati</taxon>
        <taxon>Actinomycetota</taxon>
        <taxon>Actinomycetes</taxon>
        <taxon>Streptosporangiales</taxon>
        <taxon>Nocardiopsidaceae</taxon>
        <taxon>Streptomonospora</taxon>
    </lineage>
</organism>
<dbReference type="PANTHER" id="PTHR33452:SF1">
    <property type="entry name" value="INNER MEMBRANE PROTEIN YPHA-RELATED"/>
    <property type="match status" value="1"/>
</dbReference>
<evidence type="ECO:0000313" key="9">
    <source>
        <dbReference type="Proteomes" id="UP000575985"/>
    </source>
</evidence>
<dbReference type="Pfam" id="PF07681">
    <property type="entry name" value="DoxX"/>
    <property type="match status" value="1"/>
</dbReference>
<evidence type="ECO:0000256" key="7">
    <source>
        <dbReference type="SAM" id="Phobius"/>
    </source>
</evidence>
<keyword evidence="9" id="KW-1185">Reference proteome</keyword>
<keyword evidence="6 7" id="KW-0472">Membrane</keyword>
<evidence type="ECO:0000256" key="1">
    <source>
        <dbReference type="ARBA" id="ARBA00004651"/>
    </source>
</evidence>
<dbReference type="GO" id="GO:0005886">
    <property type="term" value="C:plasma membrane"/>
    <property type="evidence" value="ECO:0007669"/>
    <property type="project" value="UniProtKB-SubCell"/>
</dbReference>
<name>A0A853BTM9_9ACTN</name>
<dbReference type="AlphaFoldDB" id="A0A853BTM9"/>
<gene>
    <name evidence="8" type="ORF">HNR12_005446</name>
</gene>
<dbReference type="InterPro" id="IPR051907">
    <property type="entry name" value="DoxX-like_oxidoreductase"/>
</dbReference>
<reference evidence="8 9" key="1">
    <citation type="submission" date="2020-07" db="EMBL/GenBank/DDBJ databases">
        <title>Sequencing the genomes of 1000 actinobacteria strains.</title>
        <authorList>
            <person name="Klenk H.-P."/>
        </authorList>
    </citation>
    <scope>NUCLEOTIDE SEQUENCE [LARGE SCALE GENOMIC DNA]</scope>
    <source>
        <strain evidence="8 9">DSM 45927</strain>
    </source>
</reference>
<comment type="subcellular location">
    <subcellularLocation>
        <location evidence="1">Cell membrane</location>
        <topology evidence="1">Multi-pass membrane protein</topology>
    </subcellularLocation>
</comment>
<accession>A0A853BTM9</accession>
<evidence type="ECO:0000256" key="5">
    <source>
        <dbReference type="ARBA" id="ARBA00022989"/>
    </source>
</evidence>